<reference evidence="4 5" key="1">
    <citation type="submission" date="2017-02" db="EMBL/GenBank/DDBJ databases">
        <authorList>
            <person name="Peterson S.W."/>
        </authorList>
    </citation>
    <scope>NUCLEOTIDE SEQUENCE [LARGE SCALE GENOMIC DNA]</scope>
    <source>
        <strain evidence="4 5">USBA 369</strain>
    </source>
</reference>
<organism evidence="4 5">
    <name type="scientific">Consotaella salsifontis</name>
    <dbReference type="NCBI Taxonomy" id="1365950"/>
    <lineage>
        <taxon>Bacteria</taxon>
        <taxon>Pseudomonadati</taxon>
        <taxon>Pseudomonadota</taxon>
        <taxon>Alphaproteobacteria</taxon>
        <taxon>Hyphomicrobiales</taxon>
        <taxon>Aurantimonadaceae</taxon>
        <taxon>Consotaella</taxon>
    </lineage>
</organism>
<evidence type="ECO:0000256" key="3">
    <source>
        <dbReference type="SAM" id="SignalP"/>
    </source>
</evidence>
<dbReference type="RefSeq" id="WP_116002586.1">
    <property type="nucleotide sequence ID" value="NZ_FUXL01000003.1"/>
</dbReference>
<dbReference type="STRING" id="1365950.SAMN05428963_103252"/>
<evidence type="ECO:0000256" key="1">
    <source>
        <dbReference type="SAM" id="MobiDB-lite"/>
    </source>
</evidence>
<feature type="transmembrane region" description="Helical" evidence="2">
    <location>
        <begin position="188"/>
        <end position="207"/>
    </location>
</feature>
<evidence type="ECO:0000313" key="4">
    <source>
        <dbReference type="EMBL" id="SJZ84306.1"/>
    </source>
</evidence>
<feature type="chain" id="PRO_5013227702" evidence="3">
    <location>
        <begin position="28"/>
        <end position="220"/>
    </location>
</feature>
<gene>
    <name evidence="4" type="ORF">SAMN05428963_103252</name>
</gene>
<name>A0A1T4NZ46_9HYPH</name>
<keyword evidence="3" id="KW-0732">Signal</keyword>
<feature type="signal peptide" evidence="3">
    <location>
        <begin position="1"/>
        <end position="27"/>
    </location>
</feature>
<dbReference type="Proteomes" id="UP000190135">
    <property type="component" value="Unassembled WGS sequence"/>
</dbReference>
<sequence>MRPLSRLGALLLLCLLALSGLTAPASAHRLKLFATVEGMTVSGYAFFIGGGRPQGVAFTVKAKDGGEVYVGKTDDAGGFSWTAPSPAEYVLTVDTGEGHFASETVSAERFSGAAPAGAKQLVASPSSVSASSSSNAAPDPANPAPITVDPKTLQAMIDASVDAAVERQTRPLLEAYAQADGRLRFNDIMGGVGMIVGLAGFGAWAMARRKGSAHRSDPSA</sequence>
<dbReference type="EMBL" id="FUXL01000003">
    <property type="protein sequence ID" value="SJZ84306.1"/>
    <property type="molecule type" value="Genomic_DNA"/>
</dbReference>
<keyword evidence="2" id="KW-0472">Membrane</keyword>
<proteinExistence type="predicted"/>
<evidence type="ECO:0000256" key="2">
    <source>
        <dbReference type="SAM" id="Phobius"/>
    </source>
</evidence>
<dbReference type="AlphaFoldDB" id="A0A1T4NZ46"/>
<evidence type="ECO:0000313" key="5">
    <source>
        <dbReference type="Proteomes" id="UP000190135"/>
    </source>
</evidence>
<keyword evidence="5" id="KW-1185">Reference proteome</keyword>
<protein>
    <submittedName>
        <fullName evidence="4">Nickel transport protein</fullName>
    </submittedName>
</protein>
<keyword evidence="2" id="KW-1133">Transmembrane helix</keyword>
<feature type="region of interest" description="Disordered" evidence="1">
    <location>
        <begin position="128"/>
        <end position="148"/>
    </location>
</feature>
<dbReference type="OrthoDB" id="8447011at2"/>
<keyword evidence="2" id="KW-0812">Transmembrane</keyword>
<feature type="compositionally biased region" description="Low complexity" evidence="1">
    <location>
        <begin position="128"/>
        <end position="139"/>
    </location>
</feature>
<accession>A0A1T4NZ46</accession>